<dbReference type="AlphaFoldDB" id="A0A6J5W0J5"/>
<feature type="region of interest" description="Disordered" evidence="1">
    <location>
        <begin position="334"/>
        <end position="355"/>
    </location>
</feature>
<dbReference type="PANTHER" id="PTHR48475">
    <property type="entry name" value="RIBONUCLEASE H"/>
    <property type="match status" value="1"/>
</dbReference>
<dbReference type="InterPro" id="IPR012337">
    <property type="entry name" value="RNaseH-like_sf"/>
</dbReference>
<name>A0A6J5W0J5_PRUAR</name>
<evidence type="ECO:0000313" key="3">
    <source>
        <dbReference type="Proteomes" id="UP000507245"/>
    </source>
</evidence>
<sequence>MIRVKDKFLVNKILPPLSKRLHNGIKLNIISGVALSGFIEFLSKEGNWSPLLAKNCSNPNFGRITIYSKTFCPLEMIMLHTISQGYCTRAHALLAERGMTTQVSSAEITNENELYRKGSDDLLLLCPSAEDIKVIMAESHKGICGAHQSGVKMRWVLADALHPVTKPWPFRGWAVDIIRKICPAASNQQAWILVATDYFTKWVEAESYRSISSTQAEASNKVIKGILEKIIEEKPRAWHDLLPEAIWAYRVRSLRVTERPGQEEKDYAQAMAQELEDLEQSRLDAYNLMQAQNHIAARTKDPRFGKFSHNWEGPFIIERILGREQADDSSLCGASTAHVSTDRGHGQGRHSGHGCGRVEAKAVTQTMAEAVTLDMGAVAMTVTPAMGATKVLSQTNVAKLESSYQALQSSSIALQFLHDLIRRKVILPQGQDARIHGYGSTLVRMEGKEWRKMKNARLFILALEFETKGHGSLERRDGLTVRSSARWRGGSPEAVVSFNKKKRRLAQ</sequence>
<evidence type="ECO:0000313" key="2">
    <source>
        <dbReference type="EMBL" id="CAB4293462.1"/>
    </source>
</evidence>
<proteinExistence type="predicted"/>
<dbReference type="PANTHER" id="PTHR48475:SF1">
    <property type="entry name" value="RNASE H TYPE-1 DOMAIN-CONTAINING PROTEIN"/>
    <property type="match status" value="1"/>
</dbReference>
<evidence type="ECO:0000256" key="1">
    <source>
        <dbReference type="SAM" id="MobiDB-lite"/>
    </source>
</evidence>
<organism evidence="2 3">
    <name type="scientific">Prunus armeniaca</name>
    <name type="common">Apricot</name>
    <name type="synonym">Armeniaca vulgaris</name>
    <dbReference type="NCBI Taxonomy" id="36596"/>
    <lineage>
        <taxon>Eukaryota</taxon>
        <taxon>Viridiplantae</taxon>
        <taxon>Streptophyta</taxon>
        <taxon>Embryophyta</taxon>
        <taxon>Tracheophyta</taxon>
        <taxon>Spermatophyta</taxon>
        <taxon>Magnoliopsida</taxon>
        <taxon>eudicotyledons</taxon>
        <taxon>Gunneridae</taxon>
        <taxon>Pentapetalae</taxon>
        <taxon>rosids</taxon>
        <taxon>fabids</taxon>
        <taxon>Rosales</taxon>
        <taxon>Rosaceae</taxon>
        <taxon>Amygdaloideae</taxon>
        <taxon>Amygdaleae</taxon>
        <taxon>Prunus</taxon>
    </lineage>
</organism>
<dbReference type="GO" id="GO:0003676">
    <property type="term" value="F:nucleic acid binding"/>
    <property type="evidence" value="ECO:0007669"/>
    <property type="project" value="InterPro"/>
</dbReference>
<protein>
    <submittedName>
        <fullName evidence="2">Uncharacterized protein</fullName>
    </submittedName>
</protein>
<accession>A0A6J5W0J5</accession>
<dbReference type="EMBL" id="CAEKKB010000001">
    <property type="protein sequence ID" value="CAB4293462.1"/>
    <property type="molecule type" value="Genomic_DNA"/>
</dbReference>
<dbReference type="InterPro" id="IPR036397">
    <property type="entry name" value="RNaseH_sf"/>
</dbReference>
<gene>
    <name evidence="2" type="ORF">ORAREDHAP_LOCUS2352</name>
</gene>
<dbReference type="SUPFAM" id="SSF53098">
    <property type="entry name" value="Ribonuclease H-like"/>
    <property type="match status" value="1"/>
</dbReference>
<dbReference type="Gene3D" id="3.30.420.10">
    <property type="entry name" value="Ribonuclease H-like superfamily/Ribonuclease H"/>
    <property type="match status" value="2"/>
</dbReference>
<dbReference type="Proteomes" id="UP000507245">
    <property type="component" value="Unassembled WGS sequence"/>
</dbReference>
<keyword evidence="3" id="KW-1185">Reference proteome</keyword>
<dbReference type="OrthoDB" id="5596291at2759"/>
<reference evidence="3" key="1">
    <citation type="journal article" date="2020" name="Genome Biol.">
        <title>Gamete binning: chromosome-level and haplotype-resolved genome assembly enabled by high-throughput single-cell sequencing of gamete genomes.</title>
        <authorList>
            <person name="Campoy J.A."/>
            <person name="Sun H."/>
            <person name="Goel M."/>
            <person name="Jiao W.-B."/>
            <person name="Folz-Donahue K."/>
            <person name="Wang N."/>
            <person name="Rubio M."/>
            <person name="Liu C."/>
            <person name="Kukat C."/>
            <person name="Ruiz D."/>
            <person name="Huettel B."/>
            <person name="Schneeberger K."/>
        </authorList>
    </citation>
    <scope>NUCLEOTIDE SEQUENCE [LARGE SCALE GENOMIC DNA]</scope>
    <source>
        <strain evidence="3">cv. Rojo Pasion</strain>
    </source>
</reference>